<dbReference type="InterPro" id="IPR006076">
    <property type="entry name" value="FAD-dep_OxRdtase"/>
</dbReference>
<dbReference type="PANTHER" id="PTHR13847:SF281">
    <property type="entry name" value="FAD DEPENDENT OXIDOREDUCTASE DOMAIN-CONTAINING PROTEIN"/>
    <property type="match status" value="1"/>
</dbReference>
<dbReference type="InterPro" id="IPR036188">
    <property type="entry name" value="FAD/NAD-bd_sf"/>
</dbReference>
<dbReference type="RefSeq" id="WP_186655063.1">
    <property type="nucleotide sequence ID" value="NZ_CP077095.1"/>
</dbReference>
<dbReference type="Proteomes" id="UP000633418">
    <property type="component" value="Chromosome"/>
</dbReference>
<dbReference type="GO" id="GO:0016491">
    <property type="term" value="F:oxidoreductase activity"/>
    <property type="evidence" value="ECO:0007669"/>
    <property type="project" value="UniProtKB-KW"/>
</dbReference>
<protein>
    <submittedName>
        <fullName evidence="3">FAD-binding oxidoreductase</fullName>
    </submittedName>
</protein>
<evidence type="ECO:0000259" key="2">
    <source>
        <dbReference type="Pfam" id="PF01266"/>
    </source>
</evidence>
<accession>A0A9E6TVF7</accession>
<keyword evidence="4" id="KW-1185">Reference proteome</keyword>
<keyword evidence="1" id="KW-0560">Oxidoreductase</keyword>
<dbReference type="Pfam" id="PF01266">
    <property type="entry name" value="DAO"/>
    <property type="match status" value="1"/>
</dbReference>
<evidence type="ECO:0000313" key="4">
    <source>
        <dbReference type="Proteomes" id="UP000633418"/>
    </source>
</evidence>
<reference evidence="3 4" key="2">
    <citation type="journal article" date="2021" name="Microorganisms">
        <title>The Ever-Expanding Pseudomonas Genus: Description of 43 New Species and Partition of the Pseudomonas putida Group.</title>
        <authorList>
            <person name="Girard L."/>
            <person name="Lood C."/>
            <person name="Hofte M."/>
            <person name="Vandamme P."/>
            <person name="Rokni-Zadeh H."/>
            <person name="van Noort V."/>
            <person name="Lavigne R."/>
            <person name="De Mot R."/>
        </authorList>
    </citation>
    <scope>NUCLEOTIDE SEQUENCE [LARGE SCALE GENOMIC DNA]</scope>
    <source>
        <strain evidence="3 4">RW9S1A</strain>
    </source>
</reference>
<sequence>MSAQGRSAANDAVIIGAGYCGLSAAIELARQGARVRVLDRGQWGDNASAFNFGSVAVMPPALPATAHGDHDPAQRLQATLAPVRALKEQVEAFGYDCAWTQPGHITLALDETSASTLRQRGLDAQALLGGGVLWLDAHQVAGQTGAQGLMGGLLNEHFALIEPARLLLALRHHAESLGVCIQYATPVLALEPGLDAVDLVLAAGRISTARVLIASEEAWSLSMAAAREPLTLHQTHLFESAPLATAALQLISRQPRVYGTATADKDYFRVHQGRLLFGSRLGLVPLEAEPQAVVAALRQRLVGYFPSLGDIEVRQVWSGSLGFTPDGLPRTGRSGPVCWGGGYCGSGIATAVSCGRQLAHMALANATPAFTVGEGEPPQRY</sequence>
<dbReference type="EMBL" id="CP077095">
    <property type="protein sequence ID" value="QXI36427.1"/>
    <property type="molecule type" value="Genomic_DNA"/>
</dbReference>
<name>A0A9E6TVF7_9PSED</name>
<evidence type="ECO:0000313" key="3">
    <source>
        <dbReference type="EMBL" id="QXI36427.1"/>
    </source>
</evidence>
<feature type="domain" description="FAD dependent oxidoreductase" evidence="2">
    <location>
        <begin position="11"/>
        <end position="361"/>
    </location>
</feature>
<dbReference type="AlphaFoldDB" id="A0A9E6TVF7"/>
<organism evidence="3 4">
    <name type="scientific">Pseudomonas xantholysinigenes</name>
    <dbReference type="NCBI Taxonomy" id="2745490"/>
    <lineage>
        <taxon>Bacteria</taxon>
        <taxon>Pseudomonadati</taxon>
        <taxon>Pseudomonadota</taxon>
        <taxon>Gammaproteobacteria</taxon>
        <taxon>Pseudomonadales</taxon>
        <taxon>Pseudomonadaceae</taxon>
        <taxon>Pseudomonas</taxon>
    </lineage>
</organism>
<reference evidence="3 4" key="1">
    <citation type="journal article" date="2020" name="Microorganisms">
        <title>Reliable Identification of Environmental Pseudomonas Isolates Using the rpoD Gene.</title>
        <authorList>
            <consortium name="The Broad Institute Genome Sequencing Platform"/>
            <person name="Girard L."/>
            <person name="Lood C."/>
            <person name="Rokni-Zadeh H."/>
            <person name="van Noort V."/>
            <person name="Lavigne R."/>
            <person name="De Mot R."/>
        </authorList>
    </citation>
    <scope>NUCLEOTIDE SEQUENCE [LARGE SCALE GENOMIC DNA]</scope>
    <source>
        <strain evidence="3 4">RW9S1A</strain>
    </source>
</reference>
<proteinExistence type="predicted"/>
<dbReference type="SUPFAM" id="SSF51971">
    <property type="entry name" value="Nucleotide-binding domain"/>
    <property type="match status" value="1"/>
</dbReference>
<dbReference type="KEGG" id="pxn:HU772_013790"/>
<dbReference type="GO" id="GO:0005737">
    <property type="term" value="C:cytoplasm"/>
    <property type="evidence" value="ECO:0007669"/>
    <property type="project" value="TreeGrafter"/>
</dbReference>
<gene>
    <name evidence="3" type="ORF">HU772_013790</name>
</gene>
<dbReference type="Gene3D" id="3.30.9.10">
    <property type="entry name" value="D-Amino Acid Oxidase, subunit A, domain 2"/>
    <property type="match status" value="1"/>
</dbReference>
<dbReference type="Gene3D" id="3.50.50.60">
    <property type="entry name" value="FAD/NAD(P)-binding domain"/>
    <property type="match status" value="1"/>
</dbReference>
<dbReference type="PANTHER" id="PTHR13847">
    <property type="entry name" value="SARCOSINE DEHYDROGENASE-RELATED"/>
    <property type="match status" value="1"/>
</dbReference>
<evidence type="ECO:0000256" key="1">
    <source>
        <dbReference type="ARBA" id="ARBA00023002"/>
    </source>
</evidence>